<keyword evidence="7" id="KW-0391">Immunity</keyword>
<evidence type="ECO:0000313" key="12">
    <source>
        <dbReference type="EMBL" id="CAH2066335.1"/>
    </source>
</evidence>
<sequence length="204" mass="22442">MKREQYIARKSRGRFIRLRSLRTKNVIQTLNNIRIKIAMWCINIVVVLSVVACVHGYSSGAPESSCKDMIPRHPVPPQKTAAPYTITTSSKVVRVGTPIEVTISGASPSDTMRGLLLQARKGEDIVGTFTLDPNDQFAQLLNCGSPGNSITHKKHDAKFDKQTATFTWTPSEDLSGEIKFRATIAYNGAVFWVGVESAPITVTH</sequence>
<dbReference type="InterPro" id="IPR051237">
    <property type="entry name" value="Ferric-chelate_Red/DefProt"/>
</dbReference>
<dbReference type="PANTHER" id="PTHR45828:SF9">
    <property type="entry name" value="CELL WALL INTEGRITY AND STRESS RESPONSE COMPONENT 4-LIKE-RELATED"/>
    <property type="match status" value="1"/>
</dbReference>
<feature type="transmembrane region" description="Helical" evidence="10">
    <location>
        <begin position="37"/>
        <end position="57"/>
    </location>
</feature>
<dbReference type="InterPro" id="IPR002861">
    <property type="entry name" value="Reeler_dom"/>
</dbReference>
<keyword evidence="4" id="KW-0929">Antimicrobial</keyword>
<keyword evidence="5" id="KW-0399">Innate immunity</keyword>
<keyword evidence="10" id="KW-1133">Transmembrane helix</keyword>
<dbReference type="PROSITE" id="PS51019">
    <property type="entry name" value="REELIN"/>
    <property type="match status" value="1"/>
</dbReference>
<dbReference type="EMBL" id="OW152816">
    <property type="protein sequence ID" value="CAH2066335.1"/>
    <property type="molecule type" value="Genomic_DNA"/>
</dbReference>
<dbReference type="Proteomes" id="UP000837857">
    <property type="component" value="Chromosome 4"/>
</dbReference>
<keyword evidence="10" id="KW-0472">Membrane</keyword>
<evidence type="ECO:0000256" key="9">
    <source>
        <dbReference type="ARBA" id="ARBA00023157"/>
    </source>
</evidence>
<evidence type="ECO:0000256" key="4">
    <source>
        <dbReference type="ARBA" id="ARBA00022529"/>
    </source>
</evidence>
<comment type="similarity">
    <text evidence="2">Belongs to the insect defense protein family.</text>
</comment>
<evidence type="ECO:0000256" key="5">
    <source>
        <dbReference type="ARBA" id="ARBA00022588"/>
    </source>
</evidence>
<evidence type="ECO:0000256" key="2">
    <source>
        <dbReference type="ARBA" id="ARBA00008501"/>
    </source>
</evidence>
<feature type="domain" description="Reelin" evidence="11">
    <location>
        <begin position="43"/>
        <end position="204"/>
    </location>
</feature>
<keyword evidence="9" id="KW-1015">Disulfide bond</keyword>
<keyword evidence="10" id="KW-0812">Transmembrane</keyword>
<dbReference type="InterPro" id="IPR042307">
    <property type="entry name" value="Reeler_sf"/>
</dbReference>
<dbReference type="CDD" id="cd08544">
    <property type="entry name" value="Reeler"/>
    <property type="match status" value="1"/>
</dbReference>
<dbReference type="Gene3D" id="2.60.40.4060">
    <property type="entry name" value="Reeler domain"/>
    <property type="match status" value="1"/>
</dbReference>
<keyword evidence="8" id="KW-0044">Antibiotic</keyword>
<keyword evidence="6" id="KW-0732">Signal</keyword>
<protein>
    <recommendedName>
        <fullName evidence="11">Reelin domain-containing protein</fullName>
    </recommendedName>
</protein>
<evidence type="ECO:0000256" key="10">
    <source>
        <dbReference type="SAM" id="Phobius"/>
    </source>
</evidence>
<dbReference type="Pfam" id="PF02014">
    <property type="entry name" value="Reeler"/>
    <property type="match status" value="1"/>
</dbReference>
<evidence type="ECO:0000256" key="1">
    <source>
        <dbReference type="ARBA" id="ARBA00004613"/>
    </source>
</evidence>
<feature type="non-terminal residue" evidence="12">
    <location>
        <position position="1"/>
    </location>
</feature>
<evidence type="ECO:0000259" key="11">
    <source>
        <dbReference type="PROSITE" id="PS51019"/>
    </source>
</evidence>
<organism evidence="12 13">
    <name type="scientific">Iphiclides podalirius</name>
    <name type="common">scarce swallowtail</name>
    <dbReference type="NCBI Taxonomy" id="110791"/>
    <lineage>
        <taxon>Eukaryota</taxon>
        <taxon>Metazoa</taxon>
        <taxon>Ecdysozoa</taxon>
        <taxon>Arthropoda</taxon>
        <taxon>Hexapoda</taxon>
        <taxon>Insecta</taxon>
        <taxon>Pterygota</taxon>
        <taxon>Neoptera</taxon>
        <taxon>Endopterygota</taxon>
        <taxon>Lepidoptera</taxon>
        <taxon>Glossata</taxon>
        <taxon>Ditrysia</taxon>
        <taxon>Papilionoidea</taxon>
        <taxon>Papilionidae</taxon>
        <taxon>Papilioninae</taxon>
        <taxon>Iphiclides</taxon>
    </lineage>
</organism>
<keyword evidence="3" id="KW-0964">Secreted</keyword>
<name>A0ABN8IV52_9NEOP</name>
<reference evidence="12" key="1">
    <citation type="submission" date="2022-03" db="EMBL/GenBank/DDBJ databases">
        <authorList>
            <person name="Martin H S."/>
        </authorList>
    </citation>
    <scope>NUCLEOTIDE SEQUENCE</scope>
</reference>
<evidence type="ECO:0000256" key="3">
    <source>
        <dbReference type="ARBA" id="ARBA00022525"/>
    </source>
</evidence>
<evidence type="ECO:0000256" key="8">
    <source>
        <dbReference type="ARBA" id="ARBA00023022"/>
    </source>
</evidence>
<proteinExistence type="inferred from homology"/>
<keyword evidence="13" id="KW-1185">Reference proteome</keyword>
<evidence type="ECO:0000256" key="7">
    <source>
        <dbReference type="ARBA" id="ARBA00022859"/>
    </source>
</evidence>
<evidence type="ECO:0000313" key="13">
    <source>
        <dbReference type="Proteomes" id="UP000837857"/>
    </source>
</evidence>
<comment type="subcellular location">
    <subcellularLocation>
        <location evidence="1">Secreted</location>
    </subcellularLocation>
</comment>
<accession>A0ABN8IV52</accession>
<evidence type="ECO:0000256" key="6">
    <source>
        <dbReference type="ARBA" id="ARBA00022729"/>
    </source>
</evidence>
<gene>
    <name evidence="12" type="ORF">IPOD504_LOCUS13383</name>
</gene>
<dbReference type="PANTHER" id="PTHR45828">
    <property type="entry name" value="CYTOCHROME B561/FERRIC REDUCTASE TRANSMEMBRANE"/>
    <property type="match status" value="1"/>
</dbReference>